<name>A0A6L2Q8Z6_COPFO</name>
<accession>A0A6L2Q8Z6</accession>
<feature type="compositionally biased region" description="Polar residues" evidence="3">
    <location>
        <begin position="933"/>
        <end position="944"/>
    </location>
</feature>
<protein>
    <recommendedName>
        <fullName evidence="4">UBC core domain-containing protein</fullName>
    </recommendedName>
</protein>
<feature type="compositionally biased region" description="Low complexity" evidence="3">
    <location>
        <begin position="406"/>
        <end position="417"/>
    </location>
</feature>
<dbReference type="AlphaFoldDB" id="A0A6L2Q8Z6"/>
<evidence type="ECO:0000313" key="5">
    <source>
        <dbReference type="EMBL" id="GFG40032.1"/>
    </source>
</evidence>
<dbReference type="InterPro" id="IPR057733">
    <property type="entry name" value="UBE2O-like_SH3-B"/>
</dbReference>
<dbReference type="PANTHER" id="PTHR46116">
    <property type="entry name" value="(E3-INDEPENDENT) E2 UBIQUITIN-CONJUGATING ENZYME"/>
    <property type="match status" value="1"/>
</dbReference>
<feature type="domain" description="UBC core" evidence="4">
    <location>
        <begin position="1010"/>
        <end position="1185"/>
    </location>
</feature>
<evidence type="ECO:0000256" key="2">
    <source>
        <dbReference type="ARBA" id="ARBA00022786"/>
    </source>
</evidence>
<evidence type="ECO:0000256" key="3">
    <source>
        <dbReference type="SAM" id="MobiDB-lite"/>
    </source>
</evidence>
<comment type="caution">
    <text evidence="5">The sequence shown here is derived from an EMBL/GenBank/DDBJ whole genome shotgun (WGS) entry which is preliminary data.</text>
</comment>
<dbReference type="Gene3D" id="3.10.110.10">
    <property type="entry name" value="Ubiquitin Conjugating Enzyme"/>
    <property type="match status" value="1"/>
</dbReference>
<reference evidence="6" key="1">
    <citation type="submission" date="2020-01" db="EMBL/GenBank/DDBJ databases">
        <title>Draft genome sequence of the Termite Coptotermes fromosanus.</title>
        <authorList>
            <person name="Itakura S."/>
            <person name="Yosikawa Y."/>
            <person name="Umezawa K."/>
        </authorList>
    </citation>
    <scope>NUCLEOTIDE SEQUENCE [LARGE SCALE GENOMIC DNA]</scope>
</reference>
<dbReference type="Pfam" id="PF23044">
    <property type="entry name" value="SH3-C_UBE2O"/>
    <property type="match status" value="1"/>
</dbReference>
<dbReference type="PROSITE" id="PS50127">
    <property type="entry name" value="UBC_2"/>
    <property type="match status" value="1"/>
</dbReference>
<dbReference type="InterPro" id="IPR000608">
    <property type="entry name" value="UBC"/>
</dbReference>
<organism evidence="5 6">
    <name type="scientific">Coptotermes formosanus</name>
    <name type="common">Formosan subterranean termite</name>
    <dbReference type="NCBI Taxonomy" id="36987"/>
    <lineage>
        <taxon>Eukaryota</taxon>
        <taxon>Metazoa</taxon>
        <taxon>Ecdysozoa</taxon>
        <taxon>Arthropoda</taxon>
        <taxon>Hexapoda</taxon>
        <taxon>Insecta</taxon>
        <taxon>Pterygota</taxon>
        <taxon>Neoptera</taxon>
        <taxon>Polyneoptera</taxon>
        <taxon>Dictyoptera</taxon>
        <taxon>Blattodea</taxon>
        <taxon>Blattoidea</taxon>
        <taxon>Termitoidae</taxon>
        <taxon>Rhinotermitidae</taxon>
        <taxon>Coptotermes</taxon>
    </lineage>
</organism>
<feature type="region of interest" description="Disordered" evidence="3">
    <location>
        <begin position="933"/>
        <end position="957"/>
    </location>
</feature>
<evidence type="ECO:0000256" key="1">
    <source>
        <dbReference type="ARBA" id="ARBA00022679"/>
    </source>
</evidence>
<dbReference type="InterPro" id="IPR057734">
    <property type="entry name" value="UBE2O-like_SH3-C"/>
</dbReference>
<sequence length="1278" mass="143000">MAAEHQYFYEDEVYRINKKGNIEFGMVLENSELVSSDENSDVEEGGRMRRGHVRVAWHPTGVEEVISERRVHLADRSLMPGDVVRRMIKGRDTQRGYCRDIKVTASVQVVGTKQVIPNVKSENLVPLEEFATDIAACLDSWVGGIKTVHSKLLIQCADGSRCVINDVEASGLEDFNEKRDCDCDFPGHRDDFYPGQTLWGPLHCLEDAEWIHCTKELKVQRAKANKIVKVVVQEVKTDSVGVHWQCRAYSKDGAGAEKEQPRFLVHGEDLKRLRLLNVFEPCTLQVGDRNFYTFREHDTIVTKEQWRRLQRESVVDGSSPTNGPACTLQQSSPKENRSKVDSSDSTNRHTPSHTDILGAVSKNQSAAAVQPVLPTVAMTNGSPTPVVEHIDDWDTEDTASMSDTASISSGCSSVGSQGKKKRGPALMTKVLKKKKLRKARKQAPLITVQPGQTVVDGSVECGIPSTQLYPIHHLDDQEFFPGDFVIENKDESCMRVYGVVQSVDHAGRTARVKWFKTYTSQEEPRPAMLEENEVSVYDLKDHPDFQYRPGTVVIRVANFEGEDANSTAGQVLDNYPEGMVRVWWVDGHVSMSWPQDLYKVGEYDSDEGELWDDGSSEASWETESEDCFIADDVCPDEDFNEILKPKLAANIEKARIAMSRLEEIFTQNPSLQTTSVMRQLLDVYKDCRYLDKLMGTSFFHESHFQGLLERVRERGRANVAQRVADQVSRLFHQSDVSDPCHSQLTFRSCHEDSKCGNKASDSPGGTVIGSNKHSEVVVAKKQESMIQDVSEVSEWEGRSRQITVREVNGVSVLECSGDPSNPVVLVASWAVNGSGSSAVNDSCPSREVCVSENSINPEQHVVTASDNCNCSMLREPGDVRKTCGSPLSLSLVSNSHVCVKLCSLIKAQLVKAHGEVTRRFGGNQGLITLSDAFNTRSPVDNGSNKDGGVTEEEQQKVDVPVDRKRDKEAVVLTETVKPEEDWDSRFSIMDSAPSSHKFKLTMFQPTDPQNFFRTVRKEIKLLRSSLPPGIWVKGFEDRMDLYSVMIRGPEKTPYEDGLFFFDFQLSADYPKAPPLCHYISYCSDRLNPNLYEDGKVCVSLLGTWSGKGTEVWTVHSNLLQVIVSIQVSPTFGFIRLLKRLDTWLEISERYNSTHPITPTTPTSFREIHGPAISNILNAQLPEFPLIPASKGFCLTLRKTLVMFRDVLSSVGIREEPSMPASQEYVPENYVSLCLYSKDTACSLNPQYICFQIVLSGILQDMPAVYVSQNFALRVAYCY</sequence>
<dbReference type="CDD" id="cd23837">
    <property type="entry name" value="UBCc_UBE2O"/>
    <property type="match status" value="1"/>
</dbReference>
<feature type="region of interest" description="Disordered" evidence="3">
    <location>
        <begin position="311"/>
        <end position="355"/>
    </location>
</feature>
<proteinExistence type="predicted"/>
<gene>
    <name evidence="5" type="ORF">Cfor_02835</name>
</gene>
<dbReference type="EMBL" id="BLKM01001387">
    <property type="protein sequence ID" value="GFG40032.1"/>
    <property type="molecule type" value="Genomic_DNA"/>
</dbReference>
<dbReference type="Proteomes" id="UP000502823">
    <property type="component" value="Unassembled WGS sequence"/>
</dbReference>
<dbReference type="InParanoid" id="A0A6L2Q8Z6"/>
<dbReference type="Pfam" id="PF23046">
    <property type="entry name" value="tSH3-B_UBE2O"/>
    <property type="match status" value="1"/>
</dbReference>
<dbReference type="FunCoup" id="A0A6L2Q8Z6">
    <property type="interactions" value="1339"/>
</dbReference>
<keyword evidence="6" id="KW-1185">Reference proteome</keyword>
<dbReference type="GO" id="GO:0061631">
    <property type="term" value="F:ubiquitin conjugating enzyme activity"/>
    <property type="evidence" value="ECO:0007669"/>
    <property type="project" value="TreeGrafter"/>
</dbReference>
<dbReference type="Pfam" id="PF00179">
    <property type="entry name" value="UQ_con"/>
    <property type="match status" value="1"/>
</dbReference>
<dbReference type="SUPFAM" id="SSF54495">
    <property type="entry name" value="UBC-like"/>
    <property type="match status" value="1"/>
</dbReference>
<dbReference type="InterPro" id="IPR057735">
    <property type="entry name" value="UBE2O-like_tSH3-B"/>
</dbReference>
<dbReference type="Pfam" id="PF23043">
    <property type="entry name" value="SH3-B_UBE2O"/>
    <property type="match status" value="1"/>
</dbReference>
<dbReference type="OrthoDB" id="47801at2759"/>
<keyword evidence="2" id="KW-0833">Ubl conjugation pathway</keyword>
<feature type="compositionally biased region" description="Polar residues" evidence="3">
    <location>
        <begin position="316"/>
        <end position="333"/>
    </location>
</feature>
<evidence type="ECO:0000259" key="4">
    <source>
        <dbReference type="PROSITE" id="PS50127"/>
    </source>
</evidence>
<evidence type="ECO:0000313" key="6">
    <source>
        <dbReference type="Proteomes" id="UP000502823"/>
    </source>
</evidence>
<dbReference type="PANTHER" id="PTHR46116:SF15">
    <property type="entry name" value="(E3-INDEPENDENT) E2 UBIQUITIN-CONJUGATING ENZYME"/>
    <property type="match status" value="1"/>
</dbReference>
<dbReference type="InterPro" id="IPR016135">
    <property type="entry name" value="UBQ-conjugating_enzyme/RWD"/>
</dbReference>
<feature type="region of interest" description="Disordered" evidence="3">
    <location>
        <begin position="400"/>
        <end position="422"/>
    </location>
</feature>
<keyword evidence="1" id="KW-0808">Transferase</keyword>
<dbReference type="SMART" id="SM00212">
    <property type="entry name" value="UBCc"/>
    <property type="match status" value="1"/>
</dbReference>